<keyword evidence="1" id="KW-0472">Membrane</keyword>
<keyword evidence="1" id="KW-0812">Transmembrane</keyword>
<keyword evidence="3" id="KW-1185">Reference proteome</keyword>
<reference evidence="2" key="2">
    <citation type="journal article" date="2022" name="Res Sq">
        <title>Comparative Genomics Reveals Insights into the Divergent Evolution of Astigmatic Mites and Household Pest Adaptations.</title>
        <authorList>
            <person name="Xiong Q."/>
            <person name="Wan A.T.-Y."/>
            <person name="Liu X.-Y."/>
            <person name="Fung C.S.-H."/>
            <person name="Xiao X."/>
            <person name="Malainual N."/>
            <person name="Hou J."/>
            <person name="Wang L."/>
            <person name="Wang M."/>
            <person name="Yang K."/>
            <person name="Cui Y."/>
            <person name="Leung E."/>
            <person name="Nong W."/>
            <person name="Shin S.-K."/>
            <person name="Au S."/>
            <person name="Jeong K.Y."/>
            <person name="Chew F.T."/>
            <person name="Hui J."/>
            <person name="Leung T.F."/>
            <person name="Tungtrongchitr A."/>
            <person name="Zhong N."/>
            <person name="Liu Z."/>
            <person name="Tsui S."/>
        </authorList>
    </citation>
    <scope>NUCLEOTIDE SEQUENCE</scope>
    <source>
        <strain evidence="2">Derf</strain>
        <tissue evidence="2">Whole organism</tissue>
    </source>
</reference>
<gene>
    <name evidence="2" type="ORF">DERF_005976</name>
</gene>
<proteinExistence type="predicted"/>
<evidence type="ECO:0000313" key="3">
    <source>
        <dbReference type="Proteomes" id="UP000790347"/>
    </source>
</evidence>
<evidence type="ECO:0000256" key="1">
    <source>
        <dbReference type="SAM" id="Phobius"/>
    </source>
</evidence>
<dbReference type="AlphaFoldDB" id="A0A922L7P8"/>
<sequence>MSDPRYVYQSKSILIVHHHHHYYADVIPFLSHIIMLSPSVLIKKKIMRLIPDNRIMNLNNNRRKTR</sequence>
<name>A0A922L7P8_DERFA</name>
<organism evidence="2 3">
    <name type="scientific">Dermatophagoides farinae</name>
    <name type="common">American house dust mite</name>
    <dbReference type="NCBI Taxonomy" id="6954"/>
    <lineage>
        <taxon>Eukaryota</taxon>
        <taxon>Metazoa</taxon>
        <taxon>Ecdysozoa</taxon>
        <taxon>Arthropoda</taxon>
        <taxon>Chelicerata</taxon>
        <taxon>Arachnida</taxon>
        <taxon>Acari</taxon>
        <taxon>Acariformes</taxon>
        <taxon>Sarcoptiformes</taxon>
        <taxon>Astigmata</taxon>
        <taxon>Psoroptidia</taxon>
        <taxon>Analgoidea</taxon>
        <taxon>Pyroglyphidae</taxon>
        <taxon>Dermatophagoidinae</taxon>
        <taxon>Dermatophagoides</taxon>
    </lineage>
</organism>
<feature type="transmembrane region" description="Helical" evidence="1">
    <location>
        <begin position="20"/>
        <end position="42"/>
    </location>
</feature>
<accession>A0A922L7P8</accession>
<keyword evidence="1" id="KW-1133">Transmembrane helix</keyword>
<dbReference type="EMBL" id="ASGP02000002">
    <property type="protein sequence ID" value="KAH9522398.1"/>
    <property type="molecule type" value="Genomic_DNA"/>
</dbReference>
<reference evidence="2" key="1">
    <citation type="submission" date="2013-05" db="EMBL/GenBank/DDBJ databases">
        <authorList>
            <person name="Yim A.K.Y."/>
            <person name="Chan T.F."/>
            <person name="Ji K.M."/>
            <person name="Liu X.Y."/>
            <person name="Zhou J.W."/>
            <person name="Li R.Q."/>
            <person name="Yang K.Y."/>
            <person name="Li J."/>
            <person name="Li M."/>
            <person name="Law P.T.W."/>
            <person name="Wu Y.L."/>
            <person name="Cai Z.L."/>
            <person name="Qin H."/>
            <person name="Bao Y."/>
            <person name="Leung R.K.K."/>
            <person name="Ng P.K.S."/>
            <person name="Zou J."/>
            <person name="Zhong X.J."/>
            <person name="Ran P.X."/>
            <person name="Zhong N.S."/>
            <person name="Liu Z.G."/>
            <person name="Tsui S.K.W."/>
        </authorList>
    </citation>
    <scope>NUCLEOTIDE SEQUENCE</scope>
    <source>
        <strain evidence="2">Derf</strain>
        <tissue evidence="2">Whole organism</tissue>
    </source>
</reference>
<dbReference type="Proteomes" id="UP000790347">
    <property type="component" value="Unassembled WGS sequence"/>
</dbReference>
<protein>
    <submittedName>
        <fullName evidence="2">Uncharacterized protein</fullName>
    </submittedName>
</protein>
<evidence type="ECO:0000313" key="2">
    <source>
        <dbReference type="EMBL" id="KAH9522398.1"/>
    </source>
</evidence>
<comment type="caution">
    <text evidence="2">The sequence shown here is derived from an EMBL/GenBank/DDBJ whole genome shotgun (WGS) entry which is preliminary data.</text>
</comment>